<dbReference type="InterPro" id="IPR005835">
    <property type="entry name" value="NTP_transferase_dom"/>
</dbReference>
<proteinExistence type="predicted"/>
<dbReference type="InterPro" id="IPR050065">
    <property type="entry name" value="GlmU-like"/>
</dbReference>
<keyword evidence="1 4" id="KW-0808">Transferase</keyword>
<dbReference type="PANTHER" id="PTHR43584:SF5">
    <property type="entry name" value="PROTEIN LICC"/>
    <property type="match status" value="1"/>
</dbReference>
<sequence>MKAVILAAGVGHRFKELTKYKNKAFFTIGQTMVIKQIIQYLLQAGIRDITIVTGHRHEDFSILKKNYPIHILYNTAYGEYNNIHSLALIAEQLNECWLIHGDTVLFKNIFKEAFTHTTFYTMLKRPNGAPVRVVEVDEQHHIQGFHIDRGERRVLSLLGVSYWRKDAQMILLETLNHLHEKEKKRFDGEWEELLQEVVKKVEVDAYQLDRKYGGDLNTMKDYQEIVETYDRYWKSMRK</sequence>
<name>A0A4R3SXV9_9FIRM</name>
<reference evidence="4 5" key="1">
    <citation type="submission" date="2019-03" db="EMBL/GenBank/DDBJ databases">
        <title>Genomic Encyclopedia of Type Strains, Phase IV (KMG-IV): sequencing the most valuable type-strain genomes for metagenomic binning, comparative biology and taxonomic classification.</title>
        <authorList>
            <person name="Goeker M."/>
        </authorList>
    </citation>
    <scope>NUCLEOTIDE SEQUENCE [LARGE SCALE GENOMIC DNA]</scope>
    <source>
        <strain evidence="4 5">DSM 29481</strain>
    </source>
</reference>
<dbReference type="Gene3D" id="3.90.550.10">
    <property type="entry name" value="Spore Coat Polysaccharide Biosynthesis Protein SpsA, Chain A"/>
    <property type="match status" value="1"/>
</dbReference>
<dbReference type="SUPFAM" id="SSF53448">
    <property type="entry name" value="Nucleotide-diphospho-sugar transferases"/>
    <property type="match status" value="1"/>
</dbReference>
<keyword evidence="2 4" id="KW-0548">Nucleotidyltransferase</keyword>
<dbReference type="EMBL" id="SMBP01000028">
    <property type="protein sequence ID" value="TCU53582.1"/>
    <property type="molecule type" value="Genomic_DNA"/>
</dbReference>
<evidence type="ECO:0000256" key="2">
    <source>
        <dbReference type="ARBA" id="ARBA00022695"/>
    </source>
</evidence>
<gene>
    <name evidence="4" type="ORF">EDD61_12817</name>
</gene>
<evidence type="ECO:0000313" key="5">
    <source>
        <dbReference type="Proteomes" id="UP000295773"/>
    </source>
</evidence>
<dbReference type="InterPro" id="IPR029044">
    <property type="entry name" value="Nucleotide-diphossugar_trans"/>
</dbReference>
<evidence type="ECO:0000259" key="3">
    <source>
        <dbReference type="Pfam" id="PF00483"/>
    </source>
</evidence>
<dbReference type="GeneID" id="73796880"/>
<dbReference type="PANTHER" id="PTHR43584">
    <property type="entry name" value="NUCLEOTIDYL TRANSFERASE"/>
    <property type="match status" value="1"/>
</dbReference>
<dbReference type="AlphaFoldDB" id="A0A4R3SXV9"/>
<protein>
    <submittedName>
        <fullName evidence="4">CTP:phosphocholine cytidylyltransferase-like protein</fullName>
    </submittedName>
</protein>
<evidence type="ECO:0000313" key="4">
    <source>
        <dbReference type="EMBL" id="TCU53582.1"/>
    </source>
</evidence>
<dbReference type="Pfam" id="PF00483">
    <property type="entry name" value="NTP_transferase"/>
    <property type="match status" value="1"/>
</dbReference>
<feature type="domain" description="Nucleotidyl transferase" evidence="3">
    <location>
        <begin position="2"/>
        <end position="225"/>
    </location>
</feature>
<dbReference type="RefSeq" id="WP_008690509.1">
    <property type="nucleotide sequence ID" value="NZ_AP024510.1"/>
</dbReference>
<comment type="caution">
    <text evidence="4">The sequence shown here is derived from an EMBL/GenBank/DDBJ whole genome shotgun (WGS) entry which is preliminary data.</text>
</comment>
<organism evidence="4 5">
    <name type="scientific">Longicatena caecimuris</name>
    <dbReference type="NCBI Taxonomy" id="1796635"/>
    <lineage>
        <taxon>Bacteria</taxon>
        <taxon>Bacillati</taxon>
        <taxon>Bacillota</taxon>
        <taxon>Erysipelotrichia</taxon>
        <taxon>Erysipelotrichales</taxon>
        <taxon>Erysipelotrichaceae</taxon>
        <taxon>Longicatena</taxon>
    </lineage>
</organism>
<accession>A0A4R3SXV9</accession>
<keyword evidence="5" id="KW-1185">Reference proteome</keyword>
<dbReference type="GO" id="GO:0016779">
    <property type="term" value="F:nucleotidyltransferase activity"/>
    <property type="evidence" value="ECO:0007669"/>
    <property type="project" value="UniProtKB-KW"/>
</dbReference>
<evidence type="ECO:0000256" key="1">
    <source>
        <dbReference type="ARBA" id="ARBA00022679"/>
    </source>
</evidence>
<dbReference type="Proteomes" id="UP000295773">
    <property type="component" value="Unassembled WGS sequence"/>
</dbReference>